<protein>
    <recommendedName>
        <fullName evidence="8">FUN14 domain-containing protein</fullName>
    </recommendedName>
</protein>
<dbReference type="PANTHER" id="PTHR21346">
    <property type="entry name" value="FUN14 DOMAIN CONTAINING"/>
    <property type="match status" value="1"/>
</dbReference>
<name>A0A7D8Z3J1_VANHU</name>
<keyword evidence="5" id="KW-0472">Membrane</keyword>
<reference evidence="6 7" key="1">
    <citation type="journal article" date="2019" name="PLoS Genet.">
        <title>Convergent evolution of linked mating-type loci in basidiomycete fungi.</title>
        <authorList>
            <person name="Sun S."/>
            <person name="Coelho M.A."/>
            <person name="Heitman J."/>
            <person name="Nowrousian M."/>
        </authorList>
    </citation>
    <scope>NUCLEOTIDE SEQUENCE [LARGE SCALE GENOMIC DNA]</scope>
    <source>
        <strain evidence="6 7">CBS 4282</strain>
    </source>
</reference>
<dbReference type="AlphaFoldDB" id="A0A7D8Z3J1"/>
<evidence type="ECO:0008006" key="8">
    <source>
        <dbReference type="Google" id="ProtNLM"/>
    </source>
</evidence>
<dbReference type="Proteomes" id="UP000473826">
    <property type="component" value="Unassembled WGS sequence"/>
</dbReference>
<evidence type="ECO:0000256" key="1">
    <source>
        <dbReference type="ARBA" id="ARBA00004370"/>
    </source>
</evidence>
<evidence type="ECO:0000256" key="5">
    <source>
        <dbReference type="ARBA" id="ARBA00023136"/>
    </source>
</evidence>
<evidence type="ECO:0000256" key="4">
    <source>
        <dbReference type="ARBA" id="ARBA00022989"/>
    </source>
</evidence>
<sequence length="160" mass="16810">MYAIGLGLAGVTLARPAKLDAPAPAPAGIRQTYVNPTPAEPRVADEPPVESIVSVGQLSFGVVCGISAGVFVKKGLKALAFALGGIYVLLQYFSSKKWVSVDWSAVEKSYDGKVGTVGPDGKVTYPSVKQVYNSLVDFLTANFQQRATFLAGFVLGLRVG</sequence>
<keyword evidence="7" id="KW-1185">Reference proteome</keyword>
<proteinExistence type="inferred from homology"/>
<comment type="similarity">
    <text evidence="2">Belongs to the FUN14 family.</text>
</comment>
<dbReference type="GO" id="GO:0016020">
    <property type="term" value="C:membrane"/>
    <property type="evidence" value="ECO:0007669"/>
    <property type="project" value="UniProtKB-SubCell"/>
</dbReference>
<keyword evidence="4" id="KW-1133">Transmembrane helix</keyword>
<dbReference type="PANTHER" id="PTHR21346:SF10">
    <property type="entry name" value="TRANSMEMBRANE PROTEIN"/>
    <property type="match status" value="1"/>
</dbReference>
<dbReference type="EMBL" id="QKWK01000005">
    <property type="protein sequence ID" value="TXT10739.1"/>
    <property type="molecule type" value="Genomic_DNA"/>
</dbReference>
<comment type="subcellular location">
    <subcellularLocation>
        <location evidence="1">Membrane</location>
    </subcellularLocation>
</comment>
<dbReference type="Pfam" id="PF04930">
    <property type="entry name" value="FUN14"/>
    <property type="match status" value="1"/>
</dbReference>
<keyword evidence="3" id="KW-0812">Transmembrane</keyword>
<dbReference type="OrthoDB" id="163794at2759"/>
<evidence type="ECO:0000256" key="3">
    <source>
        <dbReference type="ARBA" id="ARBA00022692"/>
    </source>
</evidence>
<gene>
    <name evidence="6" type="ORF">VHUM_02244</name>
</gene>
<evidence type="ECO:0000256" key="2">
    <source>
        <dbReference type="ARBA" id="ARBA00009160"/>
    </source>
</evidence>
<comment type="caution">
    <text evidence="6">The sequence shown here is derived from an EMBL/GenBank/DDBJ whole genome shotgun (WGS) entry which is preliminary data.</text>
</comment>
<evidence type="ECO:0000313" key="6">
    <source>
        <dbReference type="EMBL" id="TXT10739.1"/>
    </source>
</evidence>
<evidence type="ECO:0000313" key="7">
    <source>
        <dbReference type="Proteomes" id="UP000473826"/>
    </source>
</evidence>
<organism evidence="6 7">
    <name type="scientific">Vanrija humicola</name>
    <name type="common">Yeast</name>
    <name type="synonym">Cryptococcus humicola</name>
    <dbReference type="NCBI Taxonomy" id="5417"/>
    <lineage>
        <taxon>Eukaryota</taxon>
        <taxon>Fungi</taxon>
        <taxon>Dikarya</taxon>
        <taxon>Basidiomycota</taxon>
        <taxon>Agaricomycotina</taxon>
        <taxon>Tremellomycetes</taxon>
        <taxon>Trichosporonales</taxon>
        <taxon>Trichosporonaceae</taxon>
        <taxon>Vanrija</taxon>
    </lineage>
</organism>
<accession>A0A7D8Z3J1</accession>
<dbReference type="InterPro" id="IPR007014">
    <property type="entry name" value="FUN14"/>
</dbReference>